<dbReference type="SUPFAM" id="SSF56176">
    <property type="entry name" value="FAD-binding/transporter-associated domain-like"/>
    <property type="match status" value="1"/>
</dbReference>
<reference evidence="1 2" key="1">
    <citation type="submission" date="2023-01" db="EMBL/GenBank/DDBJ databases">
        <title>Analysis of 21 Apiospora genomes using comparative genomics revels a genus with tremendous synthesis potential of carbohydrate active enzymes and secondary metabolites.</title>
        <authorList>
            <person name="Sorensen T."/>
        </authorList>
    </citation>
    <scope>NUCLEOTIDE SEQUENCE [LARGE SCALE GENOMIC DNA]</scope>
    <source>
        <strain evidence="1 2">CBS 135458</strain>
    </source>
</reference>
<dbReference type="Gene3D" id="3.30.43.10">
    <property type="entry name" value="Uridine Diphospho-n-acetylenolpyruvylglucosamine Reductase, domain 2"/>
    <property type="match status" value="1"/>
</dbReference>
<evidence type="ECO:0000313" key="1">
    <source>
        <dbReference type="EMBL" id="KAK8086719.1"/>
    </source>
</evidence>
<accession>A0ABR1WU86</accession>
<sequence>MDDFITSLTGKLSIGARILLGPEAPDFQASMKRWSNLDVSVPYTIVQPAEERDIVATVQGAIQAGIPFVSASGGHSSWSTIGQEGIVIDLSSVRGGKLMKELQTPLHPHKWFTGT</sequence>
<dbReference type="EMBL" id="JAQQWL010000002">
    <property type="protein sequence ID" value="KAK8086719.1"/>
    <property type="molecule type" value="Genomic_DNA"/>
</dbReference>
<dbReference type="GeneID" id="92086165"/>
<protein>
    <submittedName>
        <fullName evidence="1">FAD binding domain-containing protein</fullName>
    </submittedName>
</protein>
<dbReference type="Proteomes" id="UP001480595">
    <property type="component" value="Unassembled WGS sequence"/>
</dbReference>
<dbReference type="RefSeq" id="XP_066721243.1">
    <property type="nucleotide sequence ID" value="XM_066853102.1"/>
</dbReference>
<name>A0ABR1WU86_9PEZI</name>
<proteinExistence type="predicted"/>
<evidence type="ECO:0000313" key="2">
    <source>
        <dbReference type="Proteomes" id="UP001480595"/>
    </source>
</evidence>
<dbReference type="InterPro" id="IPR036318">
    <property type="entry name" value="FAD-bd_PCMH-like_sf"/>
</dbReference>
<gene>
    <name evidence="1" type="ORF">PG994_001693</name>
</gene>
<organism evidence="1 2">
    <name type="scientific">Apiospora phragmitis</name>
    <dbReference type="NCBI Taxonomy" id="2905665"/>
    <lineage>
        <taxon>Eukaryota</taxon>
        <taxon>Fungi</taxon>
        <taxon>Dikarya</taxon>
        <taxon>Ascomycota</taxon>
        <taxon>Pezizomycotina</taxon>
        <taxon>Sordariomycetes</taxon>
        <taxon>Xylariomycetidae</taxon>
        <taxon>Amphisphaeriales</taxon>
        <taxon>Apiosporaceae</taxon>
        <taxon>Apiospora</taxon>
    </lineage>
</organism>
<dbReference type="InterPro" id="IPR016167">
    <property type="entry name" value="FAD-bd_PCMH_sub1"/>
</dbReference>
<comment type="caution">
    <text evidence="1">The sequence shown here is derived from an EMBL/GenBank/DDBJ whole genome shotgun (WGS) entry which is preliminary data.</text>
</comment>
<keyword evidence="2" id="KW-1185">Reference proteome</keyword>